<evidence type="ECO:0000313" key="1">
    <source>
        <dbReference type="EMBL" id="GGI88110.1"/>
    </source>
</evidence>
<dbReference type="Proteomes" id="UP000630149">
    <property type="component" value="Unassembled WGS sequence"/>
</dbReference>
<reference evidence="1" key="1">
    <citation type="journal article" date="2014" name="Int. J. Syst. Evol. Microbiol.">
        <title>Complete genome sequence of Corynebacterium casei LMG S-19264T (=DSM 44701T), isolated from a smear-ripened cheese.</title>
        <authorList>
            <consortium name="US DOE Joint Genome Institute (JGI-PGF)"/>
            <person name="Walter F."/>
            <person name="Albersmeier A."/>
            <person name="Kalinowski J."/>
            <person name="Ruckert C."/>
        </authorList>
    </citation>
    <scope>NUCLEOTIDE SEQUENCE</scope>
    <source>
        <strain evidence="1">JCM 13919</strain>
    </source>
</reference>
<dbReference type="AlphaFoldDB" id="A0A917JVK2"/>
<accession>A0A917JVK2</accession>
<dbReference type="EMBL" id="BMOB01000007">
    <property type="protein sequence ID" value="GGI88110.1"/>
    <property type="molecule type" value="Genomic_DNA"/>
</dbReference>
<proteinExistence type="predicted"/>
<protein>
    <submittedName>
        <fullName evidence="1">Uncharacterized protein</fullName>
    </submittedName>
</protein>
<sequence length="821" mass="94467">MKKGLFLILVLLIIATGWFFTLETKPENPITQTRLKEAEPSIVYTLKPKGWLEFELPPKTLSVKLVTNADLPSTLDIMPEDNWPYAIEYQLIGQNGQVIERDVHHFKATVKYYQDPRFEKPVTSSFYLSSKFIPSAGKLIHLNFKHMPDVKSLRIRLLDKSPIIHKVSIRVYARRTVPDYEYPIRWYRLNQEQKEKIAKGSLFPPHLLSEAAVRNLISETFRPIAPSGIKDTDYIARNLYTIEQASLDEITPPVLPKGVFVDQIVHGVIPLPKGKNAIRLEFEPANLDNPPPLNSQILIRWQDRTAFEFQQFTLNWEGKPIQWEHHFSQGQLTIMAAGQLVVRAYELGAKPIEITPEPLYLRTFVSRLNEPVSYRINHIHHHPTLFRIDFRLLLPDETASFYQSQVDYALIDKHGNTIKMGSLTINPAEENEWLSQYERVAKEPVQTRVSSPVSYFFVMQPEVAEVRFSSHNPVLLRAYNRPYHMPRSIKVPEAYYFLDEPDLRQPAWFSLNPIAKAQLLLNNQSVLLTTQPEPPEVNWAVLVQNYFWEDFHPLGNWFGRLILTPIDDYVALREEALANVFQAVPSNTIFSLTLRGFQHKPSVDPRLAYVRKKINSMPFKLKVDGKLHYKGLLTGQSGEILLPPLSQGKHTFEISSYDNASFFMNHTSTSKGNLLKRLVNYLGRQALEFHYEKLSLGEETLSLRYYVPYGTTKRSKVAVEIEAPQEHKGPLRSWSLLNRVFDIEPNLQAKVPVLNTPTQTVDKGRLLTIPLGEDVKPGVYKVRVTLLEGEPGYVLLSRLLPKDSGKKRVFIEPQVRDVKLY</sequence>
<reference evidence="1" key="2">
    <citation type="submission" date="2020-09" db="EMBL/GenBank/DDBJ databases">
        <authorList>
            <person name="Sun Q."/>
            <person name="Ohkuma M."/>
        </authorList>
    </citation>
    <scope>NUCLEOTIDE SEQUENCE</scope>
    <source>
        <strain evidence="1">JCM 13919</strain>
    </source>
</reference>
<dbReference type="RefSeq" id="WP_131776415.1">
    <property type="nucleotide sequence ID" value="NZ_BMOB01000007.1"/>
</dbReference>
<comment type="caution">
    <text evidence="1">The sequence shown here is derived from an EMBL/GenBank/DDBJ whole genome shotgun (WGS) entry which is preliminary data.</text>
</comment>
<keyword evidence="2" id="KW-1185">Reference proteome</keyword>
<name>A0A917JVK2_9GAMM</name>
<organism evidence="1 2">
    <name type="scientific">Legionella impletisoli</name>
    <dbReference type="NCBI Taxonomy" id="343510"/>
    <lineage>
        <taxon>Bacteria</taxon>
        <taxon>Pseudomonadati</taxon>
        <taxon>Pseudomonadota</taxon>
        <taxon>Gammaproteobacteria</taxon>
        <taxon>Legionellales</taxon>
        <taxon>Legionellaceae</taxon>
        <taxon>Legionella</taxon>
    </lineage>
</organism>
<gene>
    <name evidence="1" type="ORF">GCM10007966_16060</name>
</gene>
<evidence type="ECO:0000313" key="2">
    <source>
        <dbReference type="Proteomes" id="UP000630149"/>
    </source>
</evidence>
<dbReference type="OrthoDB" id="7428201at2"/>